<keyword evidence="3" id="KW-1185">Reference proteome</keyword>
<proteinExistence type="predicted"/>
<dbReference type="EMBL" id="BRXU01000031">
    <property type="protein sequence ID" value="GLC59971.1"/>
    <property type="molecule type" value="Genomic_DNA"/>
</dbReference>
<feature type="compositionally biased region" description="Low complexity" evidence="1">
    <location>
        <begin position="238"/>
        <end position="248"/>
    </location>
</feature>
<dbReference type="PANTHER" id="PTHR14873:SF1">
    <property type="entry name" value="OS06G0694100 PROTEIN"/>
    <property type="match status" value="1"/>
</dbReference>
<sequence length="666" mass="68218">MDDAYERVPPSPGFSTLFADLVTDCADDAICKMTDDPPFPHRHTAIPGQVLFGGPALTNNLNLSTASNNQSTATAQPGTELGGAAQLGQLSADLHLALRGVDWTPLLPGASAQQTAPHPGHTAAAAVPPTFTPGLVPNQPAAGAHRHSCGTPAAAAVAGAGNSRRGRKPGPRLPDLQQHVDALSEQFRRLSQENTFLRGKLKLLECVLPYRDSNIGFLASIKNGQPQRPPVQYWQHQPSEPTSAGAASAPPPASPAVAPVSSETTSWGTPWPPSAAAAGGAGGVAAGTYPCVGTAAGAPSWNHSYAGTNAAAATAPTAGHSSVGAAAATAAPTALSGGIGGAGSGASHQAGGHDPLRPSAPSAPTCGPTGRSVAAAPLPYGSWSTAPPAHLPGTPAVVALSPSPDGEVPPVTPAVVEALRRVTTRDFQAFYKHFVMQMAVLVAAAEVHGPASPQQARLQRFLDRSFVYMDQVILLAPHCWVQSLYVNMETGIHERPSDDFWRALGDSLPLDSEQLEHIRMATRVHESSVAPVARERLQLACQLSASISAAAAVGQQPVSSGDVFKTLSEVDEVAERLRRNVIKEHQAHIDIGDFLCTRVLTPNQVARLLAASYPYIPDVVAIMHACGPAWFGTPPGLPRGSPAGSGAVGGGGAAVGEGVGAGASAV</sequence>
<dbReference type="AlphaFoldDB" id="A0A9W6F8V5"/>
<dbReference type="Proteomes" id="UP001165080">
    <property type="component" value="Unassembled WGS sequence"/>
</dbReference>
<evidence type="ECO:0000313" key="2">
    <source>
        <dbReference type="EMBL" id="GLC59971.1"/>
    </source>
</evidence>
<name>A0A9W6F8V5_9CHLO</name>
<feature type="region of interest" description="Disordered" evidence="1">
    <location>
        <begin position="109"/>
        <end position="150"/>
    </location>
</feature>
<accession>A0A9W6F8V5</accession>
<feature type="compositionally biased region" description="Low complexity" evidence="1">
    <location>
        <begin position="115"/>
        <end position="133"/>
    </location>
</feature>
<gene>
    <name evidence="2" type="primary">PLEST005688</name>
    <name evidence="2" type="ORF">PLESTB_001559400</name>
</gene>
<evidence type="ECO:0000313" key="3">
    <source>
        <dbReference type="Proteomes" id="UP001165080"/>
    </source>
</evidence>
<dbReference type="PANTHER" id="PTHR14873">
    <property type="entry name" value="OS06G0694100 PROTEIN"/>
    <property type="match status" value="1"/>
</dbReference>
<feature type="compositionally biased region" description="Low complexity" evidence="1">
    <location>
        <begin position="255"/>
        <end position="264"/>
    </location>
</feature>
<feature type="region of interest" description="Disordered" evidence="1">
    <location>
        <begin position="226"/>
        <end position="279"/>
    </location>
</feature>
<protein>
    <submittedName>
        <fullName evidence="2">Uncharacterized protein</fullName>
    </submittedName>
</protein>
<evidence type="ECO:0000256" key="1">
    <source>
        <dbReference type="SAM" id="MobiDB-lite"/>
    </source>
</evidence>
<comment type="caution">
    <text evidence="2">The sequence shown here is derived from an EMBL/GenBank/DDBJ whole genome shotgun (WGS) entry which is preliminary data.</text>
</comment>
<organism evidence="2 3">
    <name type="scientific">Pleodorina starrii</name>
    <dbReference type="NCBI Taxonomy" id="330485"/>
    <lineage>
        <taxon>Eukaryota</taxon>
        <taxon>Viridiplantae</taxon>
        <taxon>Chlorophyta</taxon>
        <taxon>core chlorophytes</taxon>
        <taxon>Chlorophyceae</taxon>
        <taxon>CS clade</taxon>
        <taxon>Chlamydomonadales</taxon>
        <taxon>Volvocaceae</taxon>
        <taxon>Pleodorina</taxon>
    </lineage>
</organism>
<feature type="region of interest" description="Disordered" evidence="1">
    <location>
        <begin position="340"/>
        <end position="370"/>
    </location>
</feature>
<feature type="region of interest" description="Disordered" evidence="1">
    <location>
        <begin position="156"/>
        <end position="175"/>
    </location>
</feature>
<reference evidence="2 3" key="1">
    <citation type="journal article" date="2023" name="Commun. Biol.">
        <title>Reorganization of the ancestral sex-determining regions during the evolution of trioecy in Pleodorina starrii.</title>
        <authorList>
            <person name="Takahashi K."/>
            <person name="Suzuki S."/>
            <person name="Kawai-Toyooka H."/>
            <person name="Yamamoto K."/>
            <person name="Hamaji T."/>
            <person name="Ootsuki R."/>
            <person name="Yamaguchi H."/>
            <person name="Kawachi M."/>
            <person name="Higashiyama T."/>
            <person name="Nozaki H."/>
        </authorList>
    </citation>
    <scope>NUCLEOTIDE SEQUENCE [LARGE SCALE GENOMIC DNA]</scope>
    <source>
        <strain evidence="2 3">NIES-4479</strain>
    </source>
</reference>